<comment type="caution">
    <text evidence="2">Lacks conserved residue(s) required for the propagation of feature annotation.</text>
</comment>
<proteinExistence type="inferred from homology"/>
<dbReference type="GO" id="GO:0003697">
    <property type="term" value="F:single-stranded DNA binding"/>
    <property type="evidence" value="ECO:0007669"/>
    <property type="project" value="UniProtKB-UniRule"/>
</dbReference>
<reference evidence="5" key="1">
    <citation type="submission" date="2016-02" db="EMBL/GenBank/DDBJ databases">
        <title>Genome sequence of Bacillus trypoxylicola KCTC 13244(T).</title>
        <authorList>
            <person name="Jeong H."/>
            <person name="Park S.-H."/>
            <person name="Choi S.-K."/>
        </authorList>
    </citation>
    <scope>NUCLEOTIDE SEQUENCE [LARGE SCALE GENOMIC DNA]</scope>
    <source>
        <strain evidence="5">KCTC 13244</strain>
    </source>
</reference>
<dbReference type="RefSeq" id="WP_061949580.1">
    <property type="nucleotide sequence ID" value="NZ_LTAO01000034.1"/>
</dbReference>
<dbReference type="GO" id="GO:0009295">
    <property type="term" value="C:nucleoid"/>
    <property type="evidence" value="ECO:0007669"/>
    <property type="project" value="TreeGrafter"/>
</dbReference>
<dbReference type="HAMAP" id="MF_00984">
    <property type="entry name" value="SSB"/>
    <property type="match status" value="1"/>
</dbReference>
<dbReference type="AlphaFoldDB" id="A0A162D597"/>
<dbReference type="Proteomes" id="UP000075806">
    <property type="component" value="Unassembled WGS sequence"/>
</dbReference>
<evidence type="ECO:0000256" key="1">
    <source>
        <dbReference type="ARBA" id="ARBA00023125"/>
    </source>
</evidence>
<dbReference type="PROSITE" id="PS50935">
    <property type="entry name" value="SSB"/>
    <property type="match status" value="1"/>
</dbReference>
<evidence type="ECO:0000256" key="3">
    <source>
        <dbReference type="PIRNR" id="PIRNR002070"/>
    </source>
</evidence>
<dbReference type="STRING" id="519424.AZF04_09640"/>
<dbReference type="PANTHER" id="PTHR10302:SF27">
    <property type="entry name" value="SINGLE-STRANDED DNA-BINDING PROTEIN"/>
    <property type="match status" value="1"/>
</dbReference>
<dbReference type="InterPro" id="IPR012340">
    <property type="entry name" value="NA-bd_OB-fold"/>
</dbReference>
<dbReference type="EMBL" id="LTAO01000034">
    <property type="protein sequence ID" value="KYG28156.1"/>
    <property type="molecule type" value="Genomic_DNA"/>
</dbReference>
<comment type="caution">
    <text evidence="5">The sequence shown here is derived from an EMBL/GenBank/DDBJ whole genome shotgun (WGS) entry which is preliminary data.</text>
</comment>
<dbReference type="SUPFAM" id="SSF50249">
    <property type="entry name" value="Nucleic acid-binding proteins"/>
    <property type="match status" value="1"/>
</dbReference>
<dbReference type="GO" id="GO:0006260">
    <property type="term" value="P:DNA replication"/>
    <property type="evidence" value="ECO:0007669"/>
    <property type="project" value="InterPro"/>
</dbReference>
<evidence type="ECO:0000313" key="6">
    <source>
        <dbReference type="Proteomes" id="UP000075806"/>
    </source>
</evidence>
<sequence length="135" mass="15113">MNTVNLIGRLGKDAELRYSPQGTAIANFSLAVTRQYNRDETDWINVVCFKKTAENTAQYTKKGSQVGIVGRIQTRNYENNEGKRIYVTEVVADNIQFLDNKSQGDSQNTNTSQSQQNDDPFGGRPVDISDSDLPF</sequence>
<comment type="subunit">
    <text evidence="2">Homotetramer.</text>
</comment>
<organism evidence="5 6">
    <name type="scientific">Alkalihalobacillus trypoxylicola</name>
    <dbReference type="NCBI Taxonomy" id="519424"/>
    <lineage>
        <taxon>Bacteria</taxon>
        <taxon>Bacillati</taxon>
        <taxon>Bacillota</taxon>
        <taxon>Bacilli</taxon>
        <taxon>Bacillales</taxon>
        <taxon>Bacillaceae</taxon>
        <taxon>Alkalihalobacillus</taxon>
    </lineage>
</organism>
<protein>
    <recommendedName>
        <fullName evidence="2 3">Single-stranded DNA-binding protein</fullName>
        <shortName evidence="2">SSB</shortName>
    </recommendedName>
</protein>
<dbReference type="Pfam" id="PF00436">
    <property type="entry name" value="SSB"/>
    <property type="match status" value="1"/>
</dbReference>
<gene>
    <name evidence="5" type="ORF">AZF04_09640</name>
</gene>
<dbReference type="Gene3D" id="2.40.50.140">
    <property type="entry name" value="Nucleic acid-binding proteins"/>
    <property type="match status" value="1"/>
</dbReference>
<dbReference type="OrthoDB" id="9809878at2"/>
<feature type="region of interest" description="Disordered" evidence="4">
    <location>
        <begin position="98"/>
        <end position="135"/>
    </location>
</feature>
<evidence type="ECO:0000256" key="4">
    <source>
        <dbReference type="SAM" id="MobiDB-lite"/>
    </source>
</evidence>
<dbReference type="CDD" id="cd04496">
    <property type="entry name" value="SSB_OBF"/>
    <property type="match status" value="1"/>
</dbReference>
<feature type="compositionally biased region" description="Low complexity" evidence="4">
    <location>
        <begin position="105"/>
        <end position="119"/>
    </location>
</feature>
<dbReference type="PANTHER" id="PTHR10302">
    <property type="entry name" value="SINGLE-STRANDED DNA-BINDING PROTEIN"/>
    <property type="match status" value="1"/>
</dbReference>
<dbReference type="NCBIfam" id="TIGR00621">
    <property type="entry name" value="ssb"/>
    <property type="match status" value="1"/>
</dbReference>
<accession>A0A162D597</accession>
<evidence type="ECO:0000256" key="2">
    <source>
        <dbReference type="HAMAP-Rule" id="MF_00984"/>
    </source>
</evidence>
<dbReference type="InterPro" id="IPR011344">
    <property type="entry name" value="ssDNA-bd"/>
</dbReference>
<dbReference type="PIRSF" id="PIRSF002070">
    <property type="entry name" value="SSB"/>
    <property type="match status" value="1"/>
</dbReference>
<keyword evidence="1 2" id="KW-0238">DNA-binding</keyword>
<dbReference type="InterPro" id="IPR000424">
    <property type="entry name" value="Primosome_PriB/ssb"/>
</dbReference>
<keyword evidence="6" id="KW-1185">Reference proteome</keyword>
<evidence type="ECO:0000313" key="5">
    <source>
        <dbReference type="EMBL" id="KYG28156.1"/>
    </source>
</evidence>
<name>A0A162D597_9BACI</name>